<organism evidence="1 2">
    <name type="scientific">Panagrolaimus sp. JU765</name>
    <dbReference type="NCBI Taxonomy" id="591449"/>
    <lineage>
        <taxon>Eukaryota</taxon>
        <taxon>Metazoa</taxon>
        <taxon>Ecdysozoa</taxon>
        <taxon>Nematoda</taxon>
        <taxon>Chromadorea</taxon>
        <taxon>Rhabditida</taxon>
        <taxon>Tylenchina</taxon>
        <taxon>Panagrolaimomorpha</taxon>
        <taxon>Panagrolaimoidea</taxon>
        <taxon>Panagrolaimidae</taxon>
        <taxon>Panagrolaimus</taxon>
    </lineage>
</organism>
<dbReference type="WBParaSite" id="JU765_v2.g14163.t2">
    <property type="protein sequence ID" value="JU765_v2.g14163.t2"/>
    <property type="gene ID" value="JU765_v2.g14163"/>
</dbReference>
<evidence type="ECO:0000313" key="1">
    <source>
        <dbReference type="Proteomes" id="UP000887576"/>
    </source>
</evidence>
<evidence type="ECO:0000313" key="2">
    <source>
        <dbReference type="WBParaSite" id="JU765_v2.g14163.t2"/>
    </source>
</evidence>
<dbReference type="Proteomes" id="UP000887576">
    <property type="component" value="Unplaced"/>
</dbReference>
<proteinExistence type="predicted"/>
<protein>
    <submittedName>
        <fullName evidence="2">CC domain-containing protein</fullName>
    </submittedName>
</protein>
<name>A0AC34Q8P3_9BILA</name>
<sequence length="498" mass="51560">MNNSIFFVQLLIIAFAYAQNTPVIGGACKTGTADVQIGGKQTQFFLKCEANDDAEDGNGIWVVKSRANSPTSNEAQQHPKKLRKMQMSNVCEQDSSAREGQSCTTSETCLQQNYEQAGSYLQCDAAQQRWVKRSCQQDFVFSFEHQSCIGHSKTIRHVARQATSGGVICTYTQCNNNSPCNIGTCNNGYCCSSAPVAPIAVTQSCPTCRPAPQVISIRCPGGGMPYGTCNGGYCSAGYTCMQSSNMCCASVPQVYTCPGGRISIGTCNNGRCGSGYSCYSVANICCPASTVCADGTQAAGACVNNQCGTGFTCTNGLCCTSSSSTPRCLDGSSAVGACINGRCGSGYTCTTGNICCPSTTSVCPTGQVSIGRCVNNACPSGYTCTGTYPNNYCCGTETTTVTCLATDAIGPCINNACDTNYICDTTQNLCCPDIDTTSVIGPCIGGTCPTGYLCLNSDQQCYAVATATCAVADQAGPCVNGTDCSTGYTCSAGVCCPA</sequence>
<reference evidence="2" key="1">
    <citation type="submission" date="2022-11" db="UniProtKB">
        <authorList>
            <consortium name="WormBaseParasite"/>
        </authorList>
    </citation>
    <scope>IDENTIFICATION</scope>
</reference>
<accession>A0AC34Q8P3</accession>